<accession>A0A8J8NI80</accession>
<organism evidence="1 2">
    <name type="scientific">Halteria grandinella</name>
    <dbReference type="NCBI Taxonomy" id="5974"/>
    <lineage>
        <taxon>Eukaryota</taxon>
        <taxon>Sar</taxon>
        <taxon>Alveolata</taxon>
        <taxon>Ciliophora</taxon>
        <taxon>Intramacronucleata</taxon>
        <taxon>Spirotrichea</taxon>
        <taxon>Stichotrichia</taxon>
        <taxon>Sporadotrichida</taxon>
        <taxon>Halteriidae</taxon>
        <taxon>Halteria</taxon>
    </lineage>
</organism>
<dbReference type="EMBL" id="RRYP01016671">
    <property type="protein sequence ID" value="TNV74740.1"/>
    <property type="molecule type" value="Genomic_DNA"/>
</dbReference>
<sequence>MSISHSSRLFYSQVTHLQIIFSYNQLLIYLKFKMLQQLTHSASRNLQFKEQHLSLNEPLNDLKPTLTLDNPMKPTANKSSFMFTQRLVQAAKNHNSFHSGNVRASQEVQHCAQCENERKVSLVHEEALAQAVAGASELYEQYERLLRLRAQLIQYN</sequence>
<proteinExistence type="predicted"/>
<reference evidence="1" key="1">
    <citation type="submission" date="2019-06" db="EMBL/GenBank/DDBJ databases">
        <authorList>
            <person name="Zheng W."/>
        </authorList>
    </citation>
    <scope>NUCLEOTIDE SEQUENCE</scope>
    <source>
        <strain evidence="1">QDHG01</strain>
    </source>
</reference>
<dbReference type="Proteomes" id="UP000785679">
    <property type="component" value="Unassembled WGS sequence"/>
</dbReference>
<evidence type="ECO:0000313" key="1">
    <source>
        <dbReference type="EMBL" id="TNV74740.1"/>
    </source>
</evidence>
<dbReference type="AlphaFoldDB" id="A0A8J8NI80"/>
<keyword evidence="2" id="KW-1185">Reference proteome</keyword>
<gene>
    <name evidence="1" type="ORF">FGO68_gene1820</name>
</gene>
<evidence type="ECO:0000313" key="2">
    <source>
        <dbReference type="Proteomes" id="UP000785679"/>
    </source>
</evidence>
<name>A0A8J8NI80_HALGN</name>
<protein>
    <submittedName>
        <fullName evidence="1">Uncharacterized protein</fullName>
    </submittedName>
</protein>
<comment type="caution">
    <text evidence="1">The sequence shown here is derived from an EMBL/GenBank/DDBJ whole genome shotgun (WGS) entry which is preliminary data.</text>
</comment>